<evidence type="ECO:0000256" key="2">
    <source>
        <dbReference type="SAM" id="MobiDB-lite"/>
    </source>
</evidence>
<feature type="domain" description="Tyr recombinase" evidence="3">
    <location>
        <begin position="1"/>
        <end position="149"/>
    </location>
</feature>
<dbReference type="Gene3D" id="1.10.443.10">
    <property type="entry name" value="Intergrase catalytic core"/>
    <property type="match status" value="1"/>
</dbReference>
<name>A0A239NNP0_9ACTN</name>
<protein>
    <submittedName>
        <fullName evidence="4">Phage integrase family protein</fullName>
    </submittedName>
</protein>
<keyword evidence="1" id="KW-0233">DNA recombination</keyword>
<dbReference type="PROSITE" id="PS51898">
    <property type="entry name" value="TYR_RECOMBINASE"/>
    <property type="match status" value="1"/>
</dbReference>
<dbReference type="OrthoDB" id="3175606at2"/>
<dbReference type="InterPro" id="IPR002104">
    <property type="entry name" value="Integrase_catalytic"/>
</dbReference>
<dbReference type="SUPFAM" id="SSF56349">
    <property type="entry name" value="DNA breaking-rejoining enzymes"/>
    <property type="match status" value="1"/>
</dbReference>
<dbReference type="Pfam" id="PF00589">
    <property type="entry name" value="Phage_integrase"/>
    <property type="match status" value="1"/>
</dbReference>
<evidence type="ECO:0000256" key="1">
    <source>
        <dbReference type="ARBA" id="ARBA00023172"/>
    </source>
</evidence>
<evidence type="ECO:0000313" key="5">
    <source>
        <dbReference type="Proteomes" id="UP000198318"/>
    </source>
</evidence>
<dbReference type="GO" id="GO:0015074">
    <property type="term" value="P:DNA integration"/>
    <property type="evidence" value="ECO:0007669"/>
    <property type="project" value="InterPro"/>
</dbReference>
<reference evidence="4 5" key="1">
    <citation type="submission" date="2017-06" db="EMBL/GenBank/DDBJ databases">
        <authorList>
            <person name="Kim H.J."/>
            <person name="Triplett B.A."/>
        </authorList>
    </citation>
    <scope>NUCLEOTIDE SEQUENCE [LARGE SCALE GENOMIC DNA]</scope>
    <source>
        <strain evidence="4 5">DSM 44715</strain>
    </source>
</reference>
<accession>A0A239NNP0</accession>
<evidence type="ECO:0000313" key="4">
    <source>
        <dbReference type="EMBL" id="SNT55709.1"/>
    </source>
</evidence>
<organism evidence="4 5">
    <name type="scientific">Actinomadura meyerae</name>
    <dbReference type="NCBI Taxonomy" id="240840"/>
    <lineage>
        <taxon>Bacteria</taxon>
        <taxon>Bacillati</taxon>
        <taxon>Actinomycetota</taxon>
        <taxon>Actinomycetes</taxon>
        <taxon>Streptosporangiales</taxon>
        <taxon>Thermomonosporaceae</taxon>
        <taxon>Actinomadura</taxon>
    </lineage>
</organism>
<keyword evidence="5" id="KW-1185">Reference proteome</keyword>
<sequence length="173" mass="19121">MGTWGGGSPVLRVLDQEVRAETGRTKSKAGRRMIGPPAPLLELLKAHKAQQDAEREHARQLWADKGYVFTKPDGEPLNPFTDYHEWKDLLVTAGLREARLHDARHTAATVLLILGVPTPTAMAIMGWSSASMAKRYQHMSDVIRSDVAERVAGLLWEPTEDQDDDPEGGQETA</sequence>
<dbReference type="GO" id="GO:0003677">
    <property type="term" value="F:DNA binding"/>
    <property type="evidence" value="ECO:0007669"/>
    <property type="project" value="InterPro"/>
</dbReference>
<feature type="region of interest" description="Disordered" evidence="2">
    <location>
        <begin position="15"/>
        <end position="34"/>
    </location>
</feature>
<dbReference type="GO" id="GO:0006310">
    <property type="term" value="P:DNA recombination"/>
    <property type="evidence" value="ECO:0007669"/>
    <property type="project" value="UniProtKB-KW"/>
</dbReference>
<gene>
    <name evidence="4" type="ORF">SAMN05443665_104420</name>
</gene>
<feature type="compositionally biased region" description="Basic and acidic residues" evidence="2">
    <location>
        <begin position="15"/>
        <end position="24"/>
    </location>
</feature>
<dbReference type="Proteomes" id="UP000198318">
    <property type="component" value="Unassembled WGS sequence"/>
</dbReference>
<dbReference type="AlphaFoldDB" id="A0A239NNP0"/>
<dbReference type="EMBL" id="FZOR01000044">
    <property type="protein sequence ID" value="SNT55709.1"/>
    <property type="molecule type" value="Genomic_DNA"/>
</dbReference>
<dbReference type="RefSeq" id="WP_089329991.1">
    <property type="nucleotide sequence ID" value="NZ_FZOR01000044.1"/>
</dbReference>
<proteinExistence type="predicted"/>
<dbReference type="InterPro" id="IPR013762">
    <property type="entry name" value="Integrase-like_cat_sf"/>
</dbReference>
<evidence type="ECO:0000259" key="3">
    <source>
        <dbReference type="PROSITE" id="PS51898"/>
    </source>
</evidence>
<dbReference type="InterPro" id="IPR011010">
    <property type="entry name" value="DNA_brk_join_enz"/>
</dbReference>